<accession>A0A917TMK0</accession>
<evidence type="ECO:0000313" key="2">
    <source>
        <dbReference type="Proteomes" id="UP000618460"/>
    </source>
</evidence>
<evidence type="ECO:0000313" key="1">
    <source>
        <dbReference type="EMBL" id="GGM28126.1"/>
    </source>
</evidence>
<dbReference type="Proteomes" id="UP000618460">
    <property type="component" value="Unassembled WGS sequence"/>
</dbReference>
<gene>
    <name evidence="1" type="ORF">GCM10011351_12530</name>
</gene>
<dbReference type="PROSITE" id="PS51257">
    <property type="entry name" value="PROKAR_LIPOPROTEIN"/>
    <property type="match status" value="1"/>
</dbReference>
<sequence length="306" mass="35674">MKIFFHKNIVLIIAIMLITLGLTACTTSTNKEELDDKGGLFWKVEKNGTTVYMLGSIHYATEDYYPLHPEIETAFSKSDYLVVESNVLNQKASRKPLYDDETSLQDHLPEELYEDLQEKLNTLGISIRQVERYKPWYVDKLIQDVSLHRIGEEFSLGIDMHFLEKSTDKEIIELEGSEFHINMFDNFSESLQIALLEDTVETELEEYRQSSNEFKTIWENGDLGELEEISFALLEDDEHQEEYDEFIDKMITQRNIRMVEKIEEFLDSDAQTYFFVVGAGHYPGDIGIIHLLEEQGYDVTRLIHEV</sequence>
<comment type="caution">
    <text evidence="1">The sequence shown here is derived from an EMBL/GenBank/DDBJ whole genome shotgun (WGS) entry which is preliminary data.</text>
</comment>
<dbReference type="OrthoDB" id="357294at2"/>
<reference evidence="1" key="2">
    <citation type="submission" date="2020-09" db="EMBL/GenBank/DDBJ databases">
        <authorList>
            <person name="Sun Q."/>
            <person name="Zhou Y."/>
        </authorList>
    </citation>
    <scope>NUCLEOTIDE SEQUENCE</scope>
    <source>
        <strain evidence="1">CGMCC 1.6333</strain>
    </source>
</reference>
<organism evidence="1 2">
    <name type="scientific">Paraliobacillus quinghaiensis</name>
    <dbReference type="NCBI Taxonomy" id="470815"/>
    <lineage>
        <taxon>Bacteria</taxon>
        <taxon>Bacillati</taxon>
        <taxon>Bacillota</taxon>
        <taxon>Bacilli</taxon>
        <taxon>Bacillales</taxon>
        <taxon>Bacillaceae</taxon>
        <taxon>Paraliobacillus</taxon>
    </lineage>
</organism>
<dbReference type="EMBL" id="BMLG01000004">
    <property type="protein sequence ID" value="GGM28126.1"/>
    <property type="molecule type" value="Genomic_DNA"/>
</dbReference>
<dbReference type="InterPro" id="IPR002816">
    <property type="entry name" value="TraB/PrgY/GumN_fam"/>
</dbReference>
<dbReference type="PANTHER" id="PTHR40590">
    <property type="entry name" value="CYTOPLASMIC PROTEIN-RELATED"/>
    <property type="match status" value="1"/>
</dbReference>
<dbReference type="Pfam" id="PF01963">
    <property type="entry name" value="TraB_PrgY_gumN"/>
    <property type="match status" value="1"/>
</dbReference>
<protein>
    <submittedName>
        <fullName evidence="1">GumN protein</fullName>
    </submittedName>
</protein>
<dbReference type="InterPro" id="IPR047111">
    <property type="entry name" value="YbaP-like"/>
</dbReference>
<dbReference type="PANTHER" id="PTHR40590:SF1">
    <property type="entry name" value="CYTOPLASMIC PROTEIN"/>
    <property type="match status" value="1"/>
</dbReference>
<dbReference type="RefSeq" id="WP_117153681.1">
    <property type="nucleotide sequence ID" value="NZ_BMLG01000004.1"/>
</dbReference>
<reference evidence="1" key="1">
    <citation type="journal article" date="2014" name="Int. J. Syst. Evol. Microbiol.">
        <title>Complete genome sequence of Corynebacterium casei LMG S-19264T (=DSM 44701T), isolated from a smear-ripened cheese.</title>
        <authorList>
            <consortium name="US DOE Joint Genome Institute (JGI-PGF)"/>
            <person name="Walter F."/>
            <person name="Albersmeier A."/>
            <person name="Kalinowski J."/>
            <person name="Ruckert C."/>
        </authorList>
    </citation>
    <scope>NUCLEOTIDE SEQUENCE</scope>
    <source>
        <strain evidence="1">CGMCC 1.6333</strain>
    </source>
</reference>
<proteinExistence type="predicted"/>
<name>A0A917TMK0_9BACI</name>
<keyword evidence="2" id="KW-1185">Reference proteome</keyword>
<dbReference type="CDD" id="cd14789">
    <property type="entry name" value="Tiki"/>
    <property type="match status" value="1"/>
</dbReference>
<dbReference type="AlphaFoldDB" id="A0A917TMK0"/>